<protein>
    <submittedName>
        <fullName evidence="2">Uncharacterized protein</fullName>
    </submittedName>
</protein>
<reference evidence="2" key="1">
    <citation type="submission" date="2015-04" db="UniProtKB">
        <authorList>
            <consortium name="EnsemblPlants"/>
        </authorList>
    </citation>
    <scope>IDENTIFICATION</scope>
    <source>
        <strain evidence="2">SL10</strain>
    </source>
</reference>
<feature type="compositionally biased region" description="Gly residues" evidence="1">
    <location>
        <begin position="124"/>
        <end position="137"/>
    </location>
</feature>
<dbReference type="EnsemblPlants" id="ONIVA02G16370.2">
    <property type="protein sequence ID" value="ONIVA02G16370.2"/>
    <property type="gene ID" value="ONIVA02G16370"/>
</dbReference>
<dbReference type="Gramene" id="ONIVA02G16370.2">
    <property type="protein sequence ID" value="ONIVA02G16370.2"/>
    <property type="gene ID" value="ONIVA02G16370"/>
</dbReference>
<keyword evidence="3" id="KW-1185">Reference proteome</keyword>
<dbReference type="Proteomes" id="UP000006591">
    <property type="component" value="Chromosome 2"/>
</dbReference>
<evidence type="ECO:0000313" key="3">
    <source>
        <dbReference type="Proteomes" id="UP000006591"/>
    </source>
</evidence>
<feature type="compositionally biased region" description="Basic residues" evidence="1">
    <location>
        <begin position="1"/>
        <end position="17"/>
    </location>
</feature>
<proteinExistence type="predicted"/>
<evidence type="ECO:0000313" key="2">
    <source>
        <dbReference type="EnsemblPlants" id="ONIVA02G16370.2"/>
    </source>
</evidence>
<dbReference type="HOGENOM" id="CLU_935025_0_0_1"/>
<evidence type="ECO:0000256" key="1">
    <source>
        <dbReference type="SAM" id="MobiDB-lite"/>
    </source>
</evidence>
<feature type="compositionally biased region" description="Pro residues" evidence="1">
    <location>
        <begin position="25"/>
        <end position="35"/>
    </location>
</feature>
<feature type="region of interest" description="Disordered" evidence="1">
    <location>
        <begin position="1"/>
        <end position="154"/>
    </location>
</feature>
<name>A0A0E0G5Y5_ORYNI</name>
<reference evidence="2" key="2">
    <citation type="submission" date="2018-04" db="EMBL/GenBank/DDBJ databases">
        <title>OnivRS2 (Oryza nivara Reference Sequence Version 2).</title>
        <authorList>
            <person name="Zhang J."/>
            <person name="Kudrna D."/>
            <person name="Lee S."/>
            <person name="Talag J."/>
            <person name="Rajasekar S."/>
            <person name="Welchert J."/>
            <person name="Hsing Y.-I."/>
            <person name="Wing R.A."/>
        </authorList>
    </citation>
    <scope>NUCLEOTIDE SEQUENCE [LARGE SCALE GENOMIC DNA]</scope>
    <source>
        <strain evidence="2">SL10</strain>
    </source>
</reference>
<dbReference type="AlphaFoldDB" id="A0A0E0G5Y5"/>
<organism evidence="2">
    <name type="scientific">Oryza nivara</name>
    <name type="common">Indian wild rice</name>
    <name type="synonym">Oryza sativa f. spontanea</name>
    <dbReference type="NCBI Taxonomy" id="4536"/>
    <lineage>
        <taxon>Eukaryota</taxon>
        <taxon>Viridiplantae</taxon>
        <taxon>Streptophyta</taxon>
        <taxon>Embryophyta</taxon>
        <taxon>Tracheophyta</taxon>
        <taxon>Spermatophyta</taxon>
        <taxon>Magnoliopsida</taxon>
        <taxon>Liliopsida</taxon>
        <taxon>Poales</taxon>
        <taxon>Poaceae</taxon>
        <taxon>BOP clade</taxon>
        <taxon>Oryzoideae</taxon>
        <taxon>Oryzeae</taxon>
        <taxon>Oryzinae</taxon>
        <taxon>Oryza</taxon>
    </lineage>
</organism>
<feature type="compositionally biased region" description="Basic residues" evidence="1">
    <location>
        <begin position="89"/>
        <end position="120"/>
    </location>
</feature>
<accession>A0A0E0G5Y5</accession>
<sequence length="298" mass="32207">MELRRRATRAAKPRRRLLTLLLSPTSPPPEQPPAKPGDCEDGGGGAPFSLTPGQPVGAPTTPKSESAAPATTAKSGAVRFGSGPLARSRLGRAGRRRCGAWATRRRQSARRRRLRQRRGRRPCEGGGVEVRGSGDGQAGQPATGSIDAGAAPRTWQGGGWRWRWWRMWRRRSWRRRRQTTARAATPALVKNLAATREARRPSIVRRARDAFLQGAGDPHYALHLQVRATPAGLDGWRLATVATGRWWLTVAAGRVDGGARPPSSAAACGGGEGGVRMRARCQELWAVALAEFLKGQCC</sequence>